<evidence type="ECO:0000256" key="1">
    <source>
        <dbReference type="SAM" id="Phobius"/>
    </source>
</evidence>
<dbReference type="eggNOG" id="arCOG07483">
    <property type="taxonomic scope" value="Archaea"/>
</dbReference>
<sequence length="244" mass="27626">MVTFFILNNDFYMRKVVALSALAVGAVVAVVFILFFNTGGVRGGSLSYEANYTVSGYAVYGKDKIPLSGWMIVGVKGDEGYAVYRFEVEYLFLKFRLTGAEVVKDGIYYKISCMNDECQVEKTRVDELPVHPITRQILKKEVPGFKATVKELGDCEYAGRKGKLYEREVEIEGRYAELLYGEKGPIYENSLMCLADFELYEKTVVKSASGELSEMRVEAYINSSGPYSQERLNTILWEIKSREK</sequence>
<dbReference type="AlphaFoldDB" id="B1YCI4"/>
<keyword evidence="1" id="KW-0472">Membrane</keyword>
<proteinExistence type="predicted"/>
<dbReference type="HOGENOM" id="CLU_1136093_0_0_2"/>
<gene>
    <name evidence="2" type="ordered locus">Tneu_0555</name>
</gene>
<evidence type="ECO:0000313" key="2">
    <source>
        <dbReference type="EMBL" id="ACB39497.1"/>
    </source>
</evidence>
<evidence type="ECO:0000313" key="3">
    <source>
        <dbReference type="Proteomes" id="UP000001694"/>
    </source>
</evidence>
<dbReference type="KEGG" id="tne:Tneu_0555"/>
<organism evidence="2 3">
    <name type="scientific">Pyrobaculum neutrophilum (strain DSM 2338 / JCM 9278 / NBRC 100436 / V24Sta)</name>
    <name type="common">Thermoproteus neutrophilus</name>
    <dbReference type="NCBI Taxonomy" id="444157"/>
    <lineage>
        <taxon>Archaea</taxon>
        <taxon>Thermoproteota</taxon>
        <taxon>Thermoprotei</taxon>
        <taxon>Thermoproteales</taxon>
        <taxon>Thermoproteaceae</taxon>
        <taxon>Pyrobaculum</taxon>
    </lineage>
</organism>
<dbReference type="EMBL" id="CP001014">
    <property type="protein sequence ID" value="ACB39497.1"/>
    <property type="molecule type" value="Genomic_DNA"/>
</dbReference>
<keyword evidence="1" id="KW-1133">Transmembrane helix</keyword>
<accession>B1YCI4</accession>
<dbReference type="Proteomes" id="UP000001694">
    <property type="component" value="Chromosome"/>
</dbReference>
<name>B1YCI4_PYRNV</name>
<keyword evidence="3" id="KW-1185">Reference proteome</keyword>
<keyword evidence="1" id="KW-0812">Transmembrane</keyword>
<feature type="transmembrane region" description="Helical" evidence="1">
    <location>
        <begin position="16"/>
        <end position="36"/>
    </location>
</feature>
<reference evidence="2" key="1">
    <citation type="submission" date="2008-03" db="EMBL/GenBank/DDBJ databases">
        <title>Complete sequence of Thermoproteus neutrophilus V24Sta.</title>
        <authorList>
            <consortium name="US DOE Joint Genome Institute"/>
            <person name="Copeland A."/>
            <person name="Lucas S."/>
            <person name="Lapidus A."/>
            <person name="Glavina del Rio T."/>
            <person name="Dalin E."/>
            <person name="Tice H."/>
            <person name="Bruce D."/>
            <person name="Goodwin L."/>
            <person name="Pitluck S."/>
            <person name="Sims D."/>
            <person name="Brettin T."/>
            <person name="Detter J.C."/>
            <person name="Han C."/>
            <person name="Kuske C.R."/>
            <person name="Schmutz J."/>
            <person name="Larimer F."/>
            <person name="Land M."/>
            <person name="Hauser L."/>
            <person name="Kyrpides N."/>
            <person name="Mikhailova N."/>
            <person name="Biddle J.F."/>
            <person name="Zhang Z."/>
            <person name="Fitz-Gibbon S.T."/>
            <person name="Lowe T.M."/>
            <person name="Saltikov C."/>
            <person name="House C.H."/>
            <person name="Richardson P."/>
        </authorList>
    </citation>
    <scope>NUCLEOTIDE SEQUENCE [LARGE SCALE GENOMIC DNA]</scope>
    <source>
        <strain evidence="2">V24Sta</strain>
    </source>
</reference>
<protein>
    <submittedName>
        <fullName evidence="2">Uncharacterized protein</fullName>
    </submittedName>
</protein>